<feature type="domain" description="Alcohol dehydrogenase-like C-terminal" evidence="1">
    <location>
        <begin position="234"/>
        <end position="354"/>
    </location>
</feature>
<dbReference type="STRING" id="1448316.A0A395GWN6"/>
<dbReference type="InterPro" id="IPR036291">
    <property type="entry name" value="NAD(P)-bd_dom_sf"/>
</dbReference>
<keyword evidence="3" id="KW-1185">Reference proteome</keyword>
<accession>A0A395GWN6</accession>
<dbReference type="SUPFAM" id="SSF51735">
    <property type="entry name" value="NAD(P)-binding Rossmann-fold domains"/>
    <property type="match status" value="1"/>
</dbReference>
<name>A0A395GWN6_9EURO</name>
<gene>
    <name evidence="2" type="ORF">BO80DRAFT_466918</name>
</gene>
<dbReference type="Pfam" id="PF00107">
    <property type="entry name" value="ADH_zinc_N"/>
    <property type="match status" value="1"/>
</dbReference>
<dbReference type="InterPro" id="IPR013149">
    <property type="entry name" value="ADH-like_C"/>
</dbReference>
<sequence length="395" mass="43345">MSDPEAEVHWFKLLNNSTKDQNYIMFAPPPDHNYQDFQTPVWVSKFVENHGWWEVHTAGPIYAYVGRQYGDTKTGKVKIENFAVAWIDDDSKPPVFELSIDSHGAPTLTKTQETSQTPGAFIVKTGPDFSEKDANGNAYVFGFGKTDGATKEVAPCASSVAKKDQSVPVKPVIELHFFPSDAKPGEFIDYKTIVDSGKTGHVQFAGHLDATLCYALHKMEGEEWAMGYTKEPPLAKAAGASVVVTTSCDEKASQLKQRGADHGLNYRSQPNLVGIARQLTPNEAGADYILDIGGMDTLEQSLKCIKMEGIINLVGFLGASDKPHPGVLEALSHVCTIRGLCVGSRAMLIDMVQAFEGNDIRPVVDKRVFSFEEVKEAFEYLAAQEHMGKVLVRIN</sequence>
<dbReference type="PANTHER" id="PTHR45033:SF2">
    <property type="entry name" value="ZINC-TYPE ALCOHOL DEHYDROGENASE-LIKE PROTEIN C1773.06C"/>
    <property type="match status" value="1"/>
</dbReference>
<dbReference type="RefSeq" id="XP_025572801.1">
    <property type="nucleotide sequence ID" value="XM_025722814.1"/>
</dbReference>
<dbReference type="VEuPathDB" id="FungiDB:BO80DRAFT_466918"/>
<dbReference type="PANTHER" id="PTHR45033">
    <property type="match status" value="1"/>
</dbReference>
<proteinExistence type="predicted"/>
<dbReference type="GeneID" id="37227679"/>
<evidence type="ECO:0000313" key="2">
    <source>
        <dbReference type="EMBL" id="RAK98473.1"/>
    </source>
</evidence>
<dbReference type="EMBL" id="KZ824453">
    <property type="protein sequence ID" value="RAK98473.1"/>
    <property type="molecule type" value="Genomic_DNA"/>
</dbReference>
<dbReference type="Gene3D" id="3.90.180.10">
    <property type="entry name" value="Medium-chain alcohol dehydrogenases, catalytic domain"/>
    <property type="match status" value="1"/>
</dbReference>
<dbReference type="Gene3D" id="3.40.50.720">
    <property type="entry name" value="NAD(P)-binding Rossmann-like Domain"/>
    <property type="match status" value="1"/>
</dbReference>
<dbReference type="InterPro" id="IPR052711">
    <property type="entry name" value="Zinc_ADH-like"/>
</dbReference>
<evidence type="ECO:0000259" key="1">
    <source>
        <dbReference type="Pfam" id="PF00107"/>
    </source>
</evidence>
<dbReference type="Proteomes" id="UP000249402">
    <property type="component" value="Unassembled WGS sequence"/>
</dbReference>
<protein>
    <submittedName>
        <fullName evidence="2">NAD(P)-binding protein</fullName>
    </submittedName>
</protein>
<dbReference type="OrthoDB" id="4477880at2759"/>
<reference evidence="2 3" key="1">
    <citation type="submission" date="2018-02" db="EMBL/GenBank/DDBJ databases">
        <title>The genomes of Aspergillus section Nigri reveals drivers in fungal speciation.</title>
        <authorList>
            <consortium name="DOE Joint Genome Institute"/>
            <person name="Vesth T.C."/>
            <person name="Nybo J."/>
            <person name="Theobald S."/>
            <person name="Brandl J."/>
            <person name="Frisvad J.C."/>
            <person name="Nielsen K.F."/>
            <person name="Lyhne E.K."/>
            <person name="Kogle M.E."/>
            <person name="Kuo A."/>
            <person name="Riley R."/>
            <person name="Clum A."/>
            <person name="Nolan M."/>
            <person name="Lipzen A."/>
            <person name="Salamov A."/>
            <person name="Henrissat B."/>
            <person name="Wiebenga A."/>
            <person name="De vries R.P."/>
            <person name="Grigoriev I.V."/>
            <person name="Mortensen U.H."/>
            <person name="Andersen M.R."/>
            <person name="Baker S.E."/>
        </authorList>
    </citation>
    <scope>NUCLEOTIDE SEQUENCE [LARGE SCALE GENOMIC DNA]</scope>
    <source>
        <strain evidence="2 3">CBS 121593</strain>
    </source>
</reference>
<organism evidence="2 3">
    <name type="scientific">Aspergillus ibericus CBS 121593</name>
    <dbReference type="NCBI Taxonomy" id="1448316"/>
    <lineage>
        <taxon>Eukaryota</taxon>
        <taxon>Fungi</taxon>
        <taxon>Dikarya</taxon>
        <taxon>Ascomycota</taxon>
        <taxon>Pezizomycotina</taxon>
        <taxon>Eurotiomycetes</taxon>
        <taxon>Eurotiomycetidae</taxon>
        <taxon>Eurotiales</taxon>
        <taxon>Aspergillaceae</taxon>
        <taxon>Aspergillus</taxon>
        <taxon>Aspergillus subgen. Circumdati</taxon>
    </lineage>
</organism>
<evidence type="ECO:0000313" key="3">
    <source>
        <dbReference type="Proteomes" id="UP000249402"/>
    </source>
</evidence>
<dbReference type="AlphaFoldDB" id="A0A395GWN6"/>